<feature type="compositionally biased region" description="Basic and acidic residues" evidence="2">
    <location>
        <begin position="33"/>
        <end position="63"/>
    </location>
</feature>
<evidence type="ECO:0000313" key="4">
    <source>
        <dbReference type="Proteomes" id="UP000266441"/>
    </source>
</evidence>
<feature type="compositionally biased region" description="Acidic residues" evidence="2">
    <location>
        <begin position="187"/>
        <end position="198"/>
    </location>
</feature>
<feature type="compositionally biased region" description="Basic and acidic residues" evidence="2">
    <location>
        <begin position="214"/>
        <end position="223"/>
    </location>
</feature>
<keyword evidence="1" id="KW-0175">Coiled coil</keyword>
<feature type="compositionally biased region" description="Acidic residues" evidence="2">
    <location>
        <begin position="143"/>
        <end position="172"/>
    </location>
</feature>
<feature type="region of interest" description="Disordered" evidence="2">
    <location>
        <begin position="1"/>
        <end position="310"/>
    </location>
</feature>
<evidence type="ECO:0000256" key="1">
    <source>
        <dbReference type="SAM" id="Coils"/>
    </source>
</evidence>
<feature type="compositionally biased region" description="Acidic residues" evidence="2">
    <location>
        <begin position="224"/>
        <end position="235"/>
    </location>
</feature>
<feature type="compositionally biased region" description="Acidic residues" evidence="2">
    <location>
        <begin position="86"/>
        <end position="96"/>
    </location>
</feature>
<feature type="compositionally biased region" description="Basic and acidic residues" evidence="2">
    <location>
        <begin position="177"/>
        <end position="186"/>
    </location>
</feature>
<feature type="coiled-coil region" evidence="1">
    <location>
        <begin position="814"/>
        <end position="882"/>
    </location>
</feature>
<sequence>MEPKDLKNPEGLKSTQTSEEGNSGKTAASNEQVKQEEKAVKAESEIQEKQPETLETSENKQEQTEEEEQMTPGGPVSSETEKKDPEETEQPEDEGLDDRGEKEEPEEEQAPETTKEPETTEEKEEVESKVVEAEEKQSTGMPAEEEELSDTSEEVPAEPVMEAEVEETEEVVSAEGKVVDEKKEQPLEEEAGEAESETGEISTPDGEGAGEAEESPKVEKAPEVEEESPKEEESVELQQVDKEEEPVAESVSKEEASEESPEGTDETEQGEEKEEASGKLAPEEEKADEIKAEEREERKEERKKTKVVKREKPDYTTFTQIELVNTLRDVLESNGDHDVKDDVEEIKAAFYKHVKDEIEEQKKKFLEEGGEEEDFQEEENPYEQDIKDLLKRYRQIRHEFNKKLDEEKEINLQLKYDIIEDIKGLIHKEESINKTFQEFRDLQQRWREIGLVPQSKMKDLWDTYHFHVESFYDYIKINKELRDLDLKKNLEMKIRLCEQAEELLLETNIIKAFNALQKLHERWREIGPVPRENKDDIWERFKASTAKINKKHQEYFENRKTEQKKNLEAKRALCEQVEEINELELATHKDWADKSKEVVNLQKVWRTIGFAPRKDNNKIFKRFREACDSFFDAKREFYSKNKELQQNNLQLKIDLCMQAEALKDSIDWRKTTQDLINIQKQWKEIGPVSRKHSDVLWKRFRAACDYFFDKKSEHFSNIDSEQVDNLKDKEQLVEDVESFEPSDNADENLRNLKEFQRRWTEIGHVPIKKKDEIQRRFREAIDKLFDDLKLDESKRNLLKFRSKMASFSESSRGQNKMRFERDKYMSKLKQLENDLVLLDNNIGFFAKSKNAESLIEDVKQKIEQTKEKIELLKDKIRVIDEMDQSEE</sequence>
<feature type="compositionally biased region" description="Basic and acidic residues" evidence="2">
    <location>
        <begin position="113"/>
        <end position="137"/>
    </location>
</feature>
<keyword evidence="4" id="KW-1185">Reference proteome</keyword>
<name>A0A399D2Q8_9BACT</name>
<dbReference type="Proteomes" id="UP000266441">
    <property type="component" value="Unassembled WGS sequence"/>
</dbReference>
<gene>
    <name evidence="3" type="ORF">D1164_13075</name>
</gene>
<reference evidence="3 4" key="1">
    <citation type="journal article" date="2015" name="Int. J. Syst. Evol. Microbiol.">
        <title>Mariniphaga sediminis sp. nov., isolated from coastal sediment.</title>
        <authorList>
            <person name="Wang F.Q."/>
            <person name="Shen Q.Y."/>
            <person name="Chen G.J."/>
            <person name="Du Z.J."/>
        </authorList>
    </citation>
    <scope>NUCLEOTIDE SEQUENCE [LARGE SCALE GENOMIC DNA]</scope>
    <source>
        <strain evidence="3 4">SY21</strain>
    </source>
</reference>
<feature type="compositionally biased region" description="Polar residues" evidence="2">
    <location>
        <begin position="13"/>
        <end position="32"/>
    </location>
</feature>
<evidence type="ECO:0000313" key="3">
    <source>
        <dbReference type="EMBL" id="RIH64962.1"/>
    </source>
</evidence>
<dbReference type="Pfam" id="PF03993">
    <property type="entry name" value="DUF349"/>
    <property type="match status" value="5"/>
</dbReference>
<dbReference type="OrthoDB" id="5422202at2"/>
<dbReference type="InterPro" id="IPR007139">
    <property type="entry name" value="DUF349"/>
</dbReference>
<dbReference type="AlphaFoldDB" id="A0A399D2Q8"/>
<feature type="compositionally biased region" description="Basic and acidic residues" evidence="2">
    <location>
        <begin position="275"/>
        <end position="310"/>
    </location>
</feature>
<protein>
    <submittedName>
        <fullName evidence="3">DUF349 domain-containing protein</fullName>
    </submittedName>
</protein>
<feature type="compositionally biased region" description="Acidic residues" evidence="2">
    <location>
        <begin position="256"/>
        <end position="274"/>
    </location>
</feature>
<proteinExistence type="predicted"/>
<feature type="compositionally biased region" description="Basic and acidic residues" evidence="2">
    <location>
        <begin position="1"/>
        <end position="10"/>
    </location>
</feature>
<comment type="caution">
    <text evidence="3">The sequence shown here is derived from an EMBL/GenBank/DDBJ whole genome shotgun (WGS) entry which is preliminary data.</text>
</comment>
<evidence type="ECO:0000256" key="2">
    <source>
        <dbReference type="SAM" id="MobiDB-lite"/>
    </source>
</evidence>
<dbReference type="EMBL" id="QWET01000008">
    <property type="protein sequence ID" value="RIH64962.1"/>
    <property type="molecule type" value="Genomic_DNA"/>
</dbReference>
<accession>A0A399D2Q8</accession>
<organism evidence="3 4">
    <name type="scientific">Mariniphaga sediminis</name>
    <dbReference type="NCBI Taxonomy" id="1628158"/>
    <lineage>
        <taxon>Bacteria</taxon>
        <taxon>Pseudomonadati</taxon>
        <taxon>Bacteroidota</taxon>
        <taxon>Bacteroidia</taxon>
        <taxon>Marinilabiliales</taxon>
        <taxon>Prolixibacteraceae</taxon>
        <taxon>Mariniphaga</taxon>
    </lineage>
</organism>
<dbReference type="RefSeq" id="WP_119350427.1">
    <property type="nucleotide sequence ID" value="NZ_QWET01000008.1"/>
</dbReference>